<dbReference type="EMBL" id="CAJQZP010000518">
    <property type="protein sequence ID" value="CAG4965537.1"/>
    <property type="molecule type" value="Genomic_DNA"/>
</dbReference>
<evidence type="ECO:0000256" key="1">
    <source>
        <dbReference type="SAM" id="MobiDB-lite"/>
    </source>
</evidence>
<dbReference type="Proteomes" id="UP000691718">
    <property type="component" value="Unassembled WGS sequence"/>
</dbReference>
<reference evidence="2" key="1">
    <citation type="submission" date="2021-04" db="EMBL/GenBank/DDBJ databases">
        <authorList>
            <person name="Tunstrom K."/>
        </authorList>
    </citation>
    <scope>NUCLEOTIDE SEQUENCE</scope>
</reference>
<protein>
    <submittedName>
        <fullName evidence="2">(apollo) hypothetical protein</fullName>
    </submittedName>
</protein>
<name>A0A8S3WKL0_PARAO</name>
<evidence type="ECO:0000313" key="2">
    <source>
        <dbReference type="EMBL" id="CAG4965537.1"/>
    </source>
</evidence>
<gene>
    <name evidence="2" type="ORF">PAPOLLO_LOCUS7417</name>
</gene>
<organism evidence="2 3">
    <name type="scientific">Parnassius apollo</name>
    <name type="common">Apollo butterfly</name>
    <name type="synonym">Papilio apollo</name>
    <dbReference type="NCBI Taxonomy" id="110799"/>
    <lineage>
        <taxon>Eukaryota</taxon>
        <taxon>Metazoa</taxon>
        <taxon>Ecdysozoa</taxon>
        <taxon>Arthropoda</taxon>
        <taxon>Hexapoda</taxon>
        <taxon>Insecta</taxon>
        <taxon>Pterygota</taxon>
        <taxon>Neoptera</taxon>
        <taxon>Endopterygota</taxon>
        <taxon>Lepidoptera</taxon>
        <taxon>Glossata</taxon>
        <taxon>Ditrysia</taxon>
        <taxon>Papilionoidea</taxon>
        <taxon>Papilionidae</taxon>
        <taxon>Parnassiinae</taxon>
        <taxon>Parnassini</taxon>
        <taxon>Parnassius</taxon>
        <taxon>Parnassius</taxon>
    </lineage>
</organism>
<dbReference type="AlphaFoldDB" id="A0A8S3WKL0"/>
<dbReference type="OrthoDB" id="7485926at2759"/>
<keyword evidence="3" id="KW-1185">Reference proteome</keyword>
<comment type="caution">
    <text evidence="2">The sequence shown here is derived from an EMBL/GenBank/DDBJ whole genome shotgun (WGS) entry which is preliminary data.</text>
</comment>
<feature type="region of interest" description="Disordered" evidence="1">
    <location>
        <begin position="1"/>
        <end position="43"/>
    </location>
</feature>
<proteinExistence type="predicted"/>
<sequence length="151" mass="16960">MAGISSLLSRDEDLSDSVSSSVKRSELESSDSDSQSELFDEDMTHKKKDEIVACDKVKGASSVKGIRRYLRGIISRRVTNNVNVPASSSSDVKYCEWSMKNFNPLVISRIEPSYLPIDADSFTDKFDYFKLSIDDELMKLIVLKTNQSFLA</sequence>
<accession>A0A8S3WKL0</accession>
<evidence type="ECO:0000313" key="3">
    <source>
        <dbReference type="Proteomes" id="UP000691718"/>
    </source>
</evidence>